<organism evidence="2">
    <name type="scientific">Arion vulgaris</name>
    <dbReference type="NCBI Taxonomy" id="1028688"/>
    <lineage>
        <taxon>Eukaryota</taxon>
        <taxon>Metazoa</taxon>
        <taxon>Spiralia</taxon>
        <taxon>Lophotrochozoa</taxon>
        <taxon>Mollusca</taxon>
        <taxon>Gastropoda</taxon>
        <taxon>Heterobranchia</taxon>
        <taxon>Euthyneura</taxon>
        <taxon>Panpulmonata</taxon>
        <taxon>Eupulmonata</taxon>
        <taxon>Stylommatophora</taxon>
        <taxon>Helicina</taxon>
        <taxon>Arionoidea</taxon>
        <taxon>Arionidae</taxon>
        <taxon>Arion</taxon>
    </lineage>
</organism>
<feature type="compositionally biased region" description="Low complexity" evidence="1">
    <location>
        <begin position="22"/>
        <end position="40"/>
    </location>
</feature>
<sequence length="102" mass="11522">METQDNGGQTGAPSWGAPASRSTPKNSQTQSTTPQQNPFSNDKSDQQSQSPNPHRYQRHSPYYNDNRGRGYNNTGNTFQNNRKQNDNPVVQNQQQNFSPRNP</sequence>
<reference evidence="2" key="1">
    <citation type="submission" date="2014-12" db="EMBL/GenBank/DDBJ databases">
        <title>Insight into the proteome of Arion vulgaris.</title>
        <authorList>
            <person name="Aradska J."/>
            <person name="Bulat T."/>
            <person name="Smidak R."/>
            <person name="Sarate P."/>
            <person name="Gangsoo J."/>
            <person name="Sialana F."/>
            <person name="Bilban M."/>
            <person name="Lubec G."/>
        </authorList>
    </citation>
    <scope>NUCLEOTIDE SEQUENCE</scope>
    <source>
        <tissue evidence="2">Skin</tissue>
    </source>
</reference>
<dbReference type="AlphaFoldDB" id="A0A0B6XZ84"/>
<feature type="region of interest" description="Disordered" evidence="1">
    <location>
        <begin position="1"/>
        <end position="102"/>
    </location>
</feature>
<feature type="non-terminal residue" evidence="2">
    <location>
        <position position="102"/>
    </location>
</feature>
<dbReference type="EMBL" id="HACG01002354">
    <property type="protein sequence ID" value="CEK49219.1"/>
    <property type="molecule type" value="Transcribed_RNA"/>
</dbReference>
<proteinExistence type="predicted"/>
<evidence type="ECO:0000313" key="2">
    <source>
        <dbReference type="EMBL" id="CEK49219.1"/>
    </source>
</evidence>
<accession>A0A0B6XZ84</accession>
<feature type="compositionally biased region" description="Low complexity" evidence="1">
    <location>
        <begin position="62"/>
        <end position="77"/>
    </location>
</feature>
<feature type="compositionally biased region" description="Low complexity" evidence="1">
    <location>
        <begin position="86"/>
        <end position="96"/>
    </location>
</feature>
<evidence type="ECO:0000256" key="1">
    <source>
        <dbReference type="SAM" id="MobiDB-lite"/>
    </source>
</evidence>
<protein>
    <submittedName>
        <fullName evidence="2">Uncharacterized protein</fullName>
    </submittedName>
</protein>
<name>A0A0B6XZ84_9EUPU</name>
<gene>
    <name evidence="2" type="primary">ORF6897</name>
</gene>